<evidence type="ECO:0000256" key="2">
    <source>
        <dbReference type="ARBA" id="ARBA00023004"/>
    </source>
</evidence>
<feature type="domain" description="4Fe-4S ferredoxin-type" evidence="4">
    <location>
        <begin position="297"/>
        <end position="327"/>
    </location>
</feature>
<organism evidence="5">
    <name type="scientific">Vecturithrix granuli</name>
    <dbReference type="NCBI Taxonomy" id="1499967"/>
    <lineage>
        <taxon>Bacteria</taxon>
        <taxon>Candidatus Moduliflexota</taxon>
        <taxon>Candidatus Vecturitrichia</taxon>
        <taxon>Candidatus Vecturitrichales</taxon>
        <taxon>Candidatus Vecturitrichaceae</taxon>
        <taxon>Candidatus Vecturithrix</taxon>
    </lineage>
</organism>
<dbReference type="PANTHER" id="PTHR43312:SF1">
    <property type="entry name" value="NADP-DEPENDENT OXIDOREDUCTASE DOMAIN-CONTAINING PROTEIN"/>
    <property type="match status" value="1"/>
</dbReference>
<dbReference type="HOGENOM" id="CLU_023205_3_1_0"/>
<dbReference type="AlphaFoldDB" id="A0A081CAT4"/>
<dbReference type="PROSITE" id="PS51379">
    <property type="entry name" value="4FE4S_FER_2"/>
    <property type="match status" value="1"/>
</dbReference>
<reference evidence="5" key="1">
    <citation type="journal article" date="2015" name="PeerJ">
        <title>First genomic representation of candidate bacterial phylum KSB3 points to enhanced environmental sensing as a trigger of wastewater bulking.</title>
        <authorList>
            <person name="Sekiguchi Y."/>
            <person name="Ohashi A."/>
            <person name="Parks D.H."/>
            <person name="Yamauchi T."/>
            <person name="Tyson G.W."/>
            <person name="Hugenholtz P."/>
        </authorList>
    </citation>
    <scope>NUCLEOTIDE SEQUENCE [LARGE SCALE GENOMIC DNA]</scope>
</reference>
<dbReference type="PANTHER" id="PTHR43312">
    <property type="entry name" value="D-THREO-ALDOSE 1-DEHYDROGENASE"/>
    <property type="match status" value="1"/>
</dbReference>
<dbReference type="GO" id="GO:0016491">
    <property type="term" value="F:oxidoreductase activity"/>
    <property type="evidence" value="ECO:0007669"/>
    <property type="project" value="InterPro"/>
</dbReference>
<keyword evidence="3" id="KW-0411">Iron-sulfur</keyword>
<dbReference type="eggNOG" id="COG1453">
    <property type="taxonomic scope" value="Bacteria"/>
</dbReference>
<dbReference type="SUPFAM" id="SSF46548">
    <property type="entry name" value="alpha-helical ferredoxin"/>
    <property type="match status" value="1"/>
</dbReference>
<dbReference type="InterPro" id="IPR017896">
    <property type="entry name" value="4Fe4S_Fe-S-bd"/>
</dbReference>
<dbReference type="GO" id="GO:0051536">
    <property type="term" value="F:iron-sulfur cluster binding"/>
    <property type="evidence" value="ECO:0007669"/>
    <property type="project" value="UniProtKB-KW"/>
</dbReference>
<name>A0A081CAT4_VECG1</name>
<dbReference type="InterPro" id="IPR023210">
    <property type="entry name" value="NADP_OxRdtase_dom"/>
</dbReference>
<dbReference type="EMBL" id="DF820482">
    <property type="protein sequence ID" value="GAK61689.1"/>
    <property type="molecule type" value="Genomic_DNA"/>
</dbReference>
<dbReference type="SUPFAM" id="SSF51430">
    <property type="entry name" value="NAD(P)-linked oxidoreductase"/>
    <property type="match status" value="1"/>
</dbReference>
<sequence length="339" mass="38038">MQTVRLGKTELQVSRIGFGGIPIQRLAEGDAVKVVRRCLDLGVNFLDTANAYTTSEARIGKAIAGRREQVILATKTGVKDKKTALEHLELSLKQLQTDYIDLWQFHNVSTEAAYEQILGPDGAMEAAQEALQSGKIRHLGVSSHSLDLALKMVPSGYFETVQFPLNFVTDEALSELLPLARQHDVGFIAMKPLAGGLLDNAALALKWLLQFEDVLPDPGIEQAAEIEEIVRIVEGPWELSAAERQEIERIRAEVGTRFCRRCQYCLPCPQGINITLMMTVRSFIKRFAANWFQENDFSKVIETAKTCIHCGQCEDRCPYHLPIREMLAENIVYYEQMVL</sequence>
<dbReference type="InterPro" id="IPR053135">
    <property type="entry name" value="AKR2_Oxidoreductase"/>
</dbReference>
<evidence type="ECO:0000313" key="6">
    <source>
        <dbReference type="Proteomes" id="UP000030661"/>
    </source>
</evidence>
<dbReference type="Pfam" id="PF00248">
    <property type="entry name" value="Aldo_ket_red"/>
    <property type="match status" value="1"/>
</dbReference>
<dbReference type="Gene3D" id="3.20.20.100">
    <property type="entry name" value="NADP-dependent oxidoreductase domain"/>
    <property type="match status" value="1"/>
</dbReference>
<gene>
    <name evidence="5" type="ORF">U27_02518</name>
</gene>
<dbReference type="CDD" id="cd19100">
    <property type="entry name" value="AKR_unchar"/>
    <property type="match status" value="1"/>
</dbReference>
<evidence type="ECO:0000259" key="4">
    <source>
        <dbReference type="PROSITE" id="PS51379"/>
    </source>
</evidence>
<protein>
    <submittedName>
        <fullName evidence="5">Aldo/keto reductase</fullName>
    </submittedName>
</protein>
<dbReference type="Proteomes" id="UP000030661">
    <property type="component" value="Unassembled WGS sequence"/>
</dbReference>
<dbReference type="STRING" id="1499967.U27_02518"/>
<dbReference type="InterPro" id="IPR020471">
    <property type="entry name" value="AKR"/>
</dbReference>
<dbReference type="PRINTS" id="PR00069">
    <property type="entry name" value="ALDKETRDTASE"/>
</dbReference>
<keyword evidence="2" id="KW-0408">Iron</keyword>
<proteinExistence type="predicted"/>
<evidence type="ECO:0000256" key="1">
    <source>
        <dbReference type="ARBA" id="ARBA00022723"/>
    </source>
</evidence>
<keyword evidence="1" id="KW-0479">Metal-binding</keyword>
<dbReference type="PROSITE" id="PS00198">
    <property type="entry name" value="4FE4S_FER_1"/>
    <property type="match status" value="1"/>
</dbReference>
<evidence type="ECO:0000313" key="5">
    <source>
        <dbReference type="EMBL" id="GAK61689.1"/>
    </source>
</evidence>
<accession>A0A081CAT4</accession>
<dbReference type="InterPro" id="IPR036812">
    <property type="entry name" value="NAD(P)_OxRdtase_dom_sf"/>
</dbReference>
<dbReference type="InterPro" id="IPR017900">
    <property type="entry name" value="4Fe4S_Fe_S_CS"/>
</dbReference>
<dbReference type="Pfam" id="PF13534">
    <property type="entry name" value="Fer4_17"/>
    <property type="match status" value="1"/>
</dbReference>
<dbReference type="GO" id="GO:0046872">
    <property type="term" value="F:metal ion binding"/>
    <property type="evidence" value="ECO:0007669"/>
    <property type="project" value="UniProtKB-KW"/>
</dbReference>
<keyword evidence="6" id="KW-1185">Reference proteome</keyword>
<evidence type="ECO:0000256" key="3">
    <source>
        <dbReference type="ARBA" id="ARBA00023014"/>
    </source>
</evidence>